<dbReference type="SUPFAM" id="SSF103473">
    <property type="entry name" value="MFS general substrate transporter"/>
    <property type="match status" value="2"/>
</dbReference>
<dbReference type="InterPro" id="IPR011701">
    <property type="entry name" value="MFS"/>
</dbReference>
<dbReference type="InterPro" id="IPR036259">
    <property type="entry name" value="MFS_trans_sf"/>
</dbReference>
<protein>
    <recommendedName>
        <fullName evidence="8">Major facilitator superfamily (MFS) profile domain-containing protein</fullName>
    </recommendedName>
</protein>
<dbReference type="GeneID" id="85497424"/>
<dbReference type="EMBL" id="AP028217">
    <property type="protein sequence ID" value="BEI93554.1"/>
    <property type="molecule type" value="Genomic_DNA"/>
</dbReference>
<gene>
    <name evidence="9" type="ORF">CcaverHIS019_0600130</name>
</gene>
<evidence type="ECO:0000256" key="5">
    <source>
        <dbReference type="ARBA" id="ARBA00023136"/>
    </source>
</evidence>
<keyword evidence="2" id="KW-0813">Transport</keyword>
<evidence type="ECO:0000256" key="7">
    <source>
        <dbReference type="SAM" id="Phobius"/>
    </source>
</evidence>
<feature type="transmembrane region" description="Helical" evidence="7">
    <location>
        <begin position="384"/>
        <end position="401"/>
    </location>
</feature>
<feature type="transmembrane region" description="Helical" evidence="7">
    <location>
        <begin position="317"/>
        <end position="340"/>
    </location>
</feature>
<dbReference type="GO" id="GO:0016020">
    <property type="term" value="C:membrane"/>
    <property type="evidence" value="ECO:0007669"/>
    <property type="project" value="UniProtKB-SubCell"/>
</dbReference>
<keyword evidence="5 7" id="KW-0472">Membrane</keyword>
<dbReference type="AlphaFoldDB" id="A0AA48QXH0"/>
<dbReference type="Pfam" id="PF07690">
    <property type="entry name" value="MFS_1"/>
    <property type="match status" value="1"/>
</dbReference>
<keyword evidence="4 7" id="KW-1133">Transmembrane helix</keyword>
<feature type="transmembrane region" description="Helical" evidence="7">
    <location>
        <begin position="252"/>
        <end position="273"/>
    </location>
</feature>
<feature type="transmembrane region" description="Helical" evidence="7">
    <location>
        <begin position="116"/>
        <end position="135"/>
    </location>
</feature>
<dbReference type="PANTHER" id="PTHR42718">
    <property type="entry name" value="MAJOR FACILITATOR SUPERFAMILY MULTIDRUG TRANSPORTER MFSC"/>
    <property type="match status" value="1"/>
</dbReference>
<dbReference type="GO" id="GO:0022857">
    <property type="term" value="F:transmembrane transporter activity"/>
    <property type="evidence" value="ECO:0007669"/>
    <property type="project" value="InterPro"/>
</dbReference>
<feature type="transmembrane region" description="Helical" evidence="7">
    <location>
        <begin position="485"/>
        <end position="505"/>
    </location>
</feature>
<dbReference type="Gene3D" id="1.20.1250.20">
    <property type="entry name" value="MFS general substrate transporter like domains"/>
    <property type="match status" value="1"/>
</dbReference>
<dbReference type="PANTHER" id="PTHR42718:SF9">
    <property type="entry name" value="MAJOR FACILITATOR SUPERFAMILY MULTIDRUG TRANSPORTER MFSC"/>
    <property type="match status" value="1"/>
</dbReference>
<feature type="compositionally biased region" description="Low complexity" evidence="6">
    <location>
        <begin position="16"/>
        <end position="27"/>
    </location>
</feature>
<feature type="transmembrane region" description="Helical" evidence="7">
    <location>
        <begin position="87"/>
        <end position="104"/>
    </location>
</feature>
<dbReference type="KEGG" id="ccac:CcaHIS019_0600130"/>
<feature type="transmembrane region" description="Helical" evidence="7">
    <location>
        <begin position="141"/>
        <end position="163"/>
    </location>
</feature>
<proteinExistence type="predicted"/>
<organism evidence="9 10">
    <name type="scientific">Cutaneotrichosporon cavernicola</name>
    <dbReference type="NCBI Taxonomy" id="279322"/>
    <lineage>
        <taxon>Eukaryota</taxon>
        <taxon>Fungi</taxon>
        <taxon>Dikarya</taxon>
        <taxon>Basidiomycota</taxon>
        <taxon>Agaricomycotina</taxon>
        <taxon>Tremellomycetes</taxon>
        <taxon>Trichosporonales</taxon>
        <taxon>Trichosporonaceae</taxon>
        <taxon>Cutaneotrichosporon</taxon>
    </lineage>
</organism>
<accession>A0AA48QXH0</accession>
<dbReference type="InterPro" id="IPR020846">
    <property type="entry name" value="MFS_dom"/>
</dbReference>
<feature type="transmembrane region" description="Helical" evidence="7">
    <location>
        <begin position="211"/>
        <end position="231"/>
    </location>
</feature>
<evidence type="ECO:0000256" key="4">
    <source>
        <dbReference type="ARBA" id="ARBA00022989"/>
    </source>
</evidence>
<evidence type="ECO:0000256" key="1">
    <source>
        <dbReference type="ARBA" id="ARBA00004141"/>
    </source>
</evidence>
<dbReference type="PROSITE" id="PS50850">
    <property type="entry name" value="MFS"/>
    <property type="match status" value="1"/>
</dbReference>
<evidence type="ECO:0000256" key="3">
    <source>
        <dbReference type="ARBA" id="ARBA00022692"/>
    </source>
</evidence>
<reference evidence="9" key="1">
    <citation type="journal article" date="2023" name="BMC Genomics">
        <title>Chromosome-level genome assemblies of Cutaneotrichosporon spp. (Trichosporonales, Basidiomycota) reveal imbalanced evolution between nucleotide sequences and chromosome synteny.</title>
        <authorList>
            <person name="Kobayashi Y."/>
            <person name="Kayamori A."/>
            <person name="Aoki K."/>
            <person name="Shiwa Y."/>
            <person name="Matsutani M."/>
            <person name="Fujita N."/>
            <person name="Sugita T."/>
            <person name="Iwasaki W."/>
            <person name="Tanaka N."/>
            <person name="Takashima M."/>
        </authorList>
    </citation>
    <scope>NUCLEOTIDE SEQUENCE</scope>
    <source>
        <strain evidence="9">HIS019</strain>
    </source>
</reference>
<feature type="transmembrane region" description="Helical" evidence="7">
    <location>
        <begin position="360"/>
        <end position="377"/>
    </location>
</feature>
<feature type="region of interest" description="Disordered" evidence="6">
    <location>
        <begin position="1"/>
        <end position="28"/>
    </location>
</feature>
<feature type="transmembrane region" description="Helical" evidence="7">
    <location>
        <begin position="444"/>
        <end position="465"/>
    </location>
</feature>
<dbReference type="Proteomes" id="UP001233271">
    <property type="component" value="Chromosome 6"/>
</dbReference>
<keyword evidence="10" id="KW-1185">Reference proteome</keyword>
<feature type="transmembrane region" description="Helical" evidence="7">
    <location>
        <begin position="50"/>
        <end position="75"/>
    </location>
</feature>
<feature type="domain" description="Major facilitator superfamily (MFS) profile" evidence="8">
    <location>
        <begin position="50"/>
        <end position="509"/>
    </location>
</feature>
<comment type="subcellular location">
    <subcellularLocation>
        <location evidence="1">Membrane</location>
        <topology evidence="1">Multi-pass membrane protein</topology>
    </subcellularLocation>
</comment>
<evidence type="ECO:0000256" key="6">
    <source>
        <dbReference type="SAM" id="MobiDB-lite"/>
    </source>
</evidence>
<feature type="transmembrane region" description="Helical" evidence="7">
    <location>
        <begin position="175"/>
        <end position="199"/>
    </location>
</feature>
<keyword evidence="3 7" id="KW-0812">Transmembrane</keyword>
<evidence type="ECO:0000313" key="9">
    <source>
        <dbReference type="EMBL" id="BEI93554.1"/>
    </source>
</evidence>
<evidence type="ECO:0000259" key="8">
    <source>
        <dbReference type="PROSITE" id="PS50850"/>
    </source>
</evidence>
<dbReference type="RefSeq" id="XP_060458819.1">
    <property type="nucleotide sequence ID" value="XM_060602424.1"/>
</dbReference>
<feature type="transmembrane region" description="Helical" evidence="7">
    <location>
        <begin position="279"/>
        <end position="296"/>
    </location>
</feature>
<name>A0AA48QXH0_9TREE</name>
<evidence type="ECO:0000256" key="2">
    <source>
        <dbReference type="ARBA" id="ARBA00022448"/>
    </source>
</evidence>
<feature type="transmembrane region" description="Helical" evidence="7">
    <location>
        <begin position="413"/>
        <end position="437"/>
    </location>
</feature>
<sequence>MSTSTTSLAFPDLDKTSTPGSSGCPSPAETVVEVQPTKEEYPPRRTQYKVLLILMLSYFIDVLSASAFTVFAAPITTSLGVVFEQQSWIITSYSLTFASFLLFWGRVSDLYSASAVFQYGFLAFGTLSLVLSFITDKYAFFLLRALAGIAGSSLVPSAYRLIAATFPEGRERARAYTLYGMTGSMANSLGTVLAGVVGLIDKPGQMEGWRWFFRITAALAIPVGIASLLLIPKRASQEKEEHRLRRLDMPGVLVMLTAVLCLILALTLGATYGWKSPGFIAPLIISAIAFPSFFLWETRLDDTHAILPSSLWKVPNFAVFLVFGLVILGWWSSNFLPFIQMFVLGGDSMVRASARTLPEGGAAMVCSIVMIIFPNIITNPRWPIFIAMLLVAGASLLWTFAPEVVGRGYWTHVFPGMIFGSAGMQVSLISTLVGVMAACPTNMAGVVGAALQTAMHTSSVVALSIQSGMLTTAPGGLKNLTNFRASMYFELGWVLLWLVGFMVFYRRVDPKSSNVETAGEKV</sequence>
<evidence type="ECO:0000313" key="10">
    <source>
        <dbReference type="Proteomes" id="UP001233271"/>
    </source>
</evidence>